<feature type="region of interest" description="Disordered" evidence="1">
    <location>
        <begin position="225"/>
        <end position="334"/>
    </location>
</feature>
<evidence type="ECO:0000313" key="3">
    <source>
        <dbReference type="Proteomes" id="UP000226420"/>
    </source>
</evidence>
<accession>A0AAJ4WBT7</accession>
<feature type="compositionally biased region" description="Basic and acidic residues" evidence="1">
    <location>
        <begin position="260"/>
        <end position="280"/>
    </location>
</feature>
<dbReference type="Pfam" id="PF13942">
    <property type="entry name" value="Lipoprotein_20"/>
    <property type="match status" value="1"/>
</dbReference>
<sequence length="334" mass="36841">MPTRFTKKDKTIIELPDLVTVIKSAGILRKTLLLAALATPVMLAGCGHQGVGDSASGTMVYEAPINKVSDYSRVSCDGNIWKGQDDETNSNSLYWLRLIDCTRSLTLSQARIQSYSYEITKWDGVLKRAILLSRLDAAHSERRNALEQLKNYRAMYPANVYPLILLWNDEQTLELNLFDERARHQRLKESSDTQIEAMHNQLQETKHQLNETTRKLENLTDIERQLSSRKVSPGDGASHNSVAESGGEIKPAQVSSEQKVVPEAKKEKPVEQIKPAESEKPAASVATKKPVASEVSGAEKSQPSKPQVNDENSKPVVPSAGSAATKPDAQPAQK</sequence>
<comment type="caution">
    <text evidence="2">The sequence shown here is derived from an EMBL/GenBank/DDBJ whole genome shotgun (WGS) entry which is preliminary data.</text>
</comment>
<gene>
    <name evidence="2" type="ORF">SAMN02745723_107193</name>
</gene>
<name>A0AAJ4WBT7_9GAMM</name>
<keyword evidence="2" id="KW-0449">Lipoprotein</keyword>
<protein>
    <submittedName>
        <fullName evidence="2">YfhG lipoprotein</fullName>
    </submittedName>
</protein>
<dbReference type="Proteomes" id="UP000226420">
    <property type="component" value="Unassembled WGS sequence"/>
</dbReference>
<evidence type="ECO:0000313" key="2">
    <source>
        <dbReference type="EMBL" id="SFD08087.1"/>
    </source>
</evidence>
<reference evidence="2 3" key="1">
    <citation type="submission" date="2016-10" db="EMBL/GenBank/DDBJ databases">
        <authorList>
            <person name="Varghese N."/>
            <person name="Submissions S."/>
        </authorList>
    </citation>
    <scope>NUCLEOTIDE SEQUENCE [LARGE SCALE GENOMIC DNA]</scope>
    <source>
        <strain evidence="2 3">DSM 5563</strain>
    </source>
</reference>
<dbReference type="EMBL" id="FOLW01000007">
    <property type="protein sequence ID" value="SFD08087.1"/>
    <property type="molecule type" value="Genomic_DNA"/>
</dbReference>
<dbReference type="RefSeq" id="WP_074823459.1">
    <property type="nucleotide sequence ID" value="NZ_FOLW01000007.1"/>
</dbReference>
<feature type="compositionally biased region" description="Polar residues" evidence="1">
    <location>
        <begin position="299"/>
        <end position="310"/>
    </location>
</feature>
<evidence type="ECO:0000256" key="1">
    <source>
        <dbReference type="SAM" id="MobiDB-lite"/>
    </source>
</evidence>
<dbReference type="InterPro" id="IPR025262">
    <property type="entry name" value="QseG"/>
</dbReference>
<dbReference type="AlphaFoldDB" id="A0AAJ4WBT7"/>
<proteinExistence type="predicted"/>
<organism evidence="2 3">
    <name type="scientific">Pragia fontium DSM 5563 = ATCC 49100</name>
    <dbReference type="NCBI Taxonomy" id="1122977"/>
    <lineage>
        <taxon>Bacteria</taxon>
        <taxon>Pseudomonadati</taxon>
        <taxon>Pseudomonadota</taxon>
        <taxon>Gammaproteobacteria</taxon>
        <taxon>Enterobacterales</taxon>
        <taxon>Budviciaceae</taxon>
        <taxon>Pragia</taxon>
    </lineage>
</organism>